<dbReference type="InterPro" id="IPR016032">
    <property type="entry name" value="Sig_transdc_resp-reg_C-effctor"/>
</dbReference>
<evidence type="ECO:0000259" key="4">
    <source>
        <dbReference type="PROSITE" id="PS50043"/>
    </source>
</evidence>
<dbReference type="PANTHER" id="PTHR44688:SF16">
    <property type="entry name" value="DNA-BINDING TRANSCRIPTIONAL ACTIVATOR DEVR_DOSR"/>
    <property type="match status" value="1"/>
</dbReference>
<dbReference type="CDD" id="cd06170">
    <property type="entry name" value="LuxR_C_like"/>
    <property type="match status" value="1"/>
</dbReference>
<evidence type="ECO:0000256" key="3">
    <source>
        <dbReference type="ARBA" id="ARBA00023163"/>
    </source>
</evidence>
<dbReference type="Proteomes" id="UP000578352">
    <property type="component" value="Unassembled WGS sequence"/>
</dbReference>
<dbReference type="AlphaFoldDB" id="A0A853CUI9"/>
<dbReference type="EMBL" id="JACCFL010000001">
    <property type="protein sequence ID" value="NYJ22255.1"/>
    <property type="molecule type" value="Genomic_DNA"/>
</dbReference>
<dbReference type="Gene3D" id="1.10.10.10">
    <property type="entry name" value="Winged helix-like DNA-binding domain superfamily/Winged helix DNA-binding domain"/>
    <property type="match status" value="1"/>
</dbReference>
<dbReference type="PROSITE" id="PS50043">
    <property type="entry name" value="HTH_LUXR_2"/>
    <property type="match status" value="1"/>
</dbReference>
<dbReference type="InterPro" id="IPR000792">
    <property type="entry name" value="Tscrpt_reg_LuxR_C"/>
</dbReference>
<keyword evidence="1" id="KW-0805">Transcription regulation</keyword>
<dbReference type="SUPFAM" id="SSF46894">
    <property type="entry name" value="C-terminal effector domain of the bipartite response regulators"/>
    <property type="match status" value="1"/>
</dbReference>
<protein>
    <submittedName>
        <fullName evidence="5">DNA-binding NarL/FixJ family response regulator</fullName>
    </submittedName>
</protein>
<feature type="domain" description="HTH luxR-type" evidence="4">
    <location>
        <begin position="179"/>
        <end position="244"/>
    </location>
</feature>
<evidence type="ECO:0000256" key="2">
    <source>
        <dbReference type="ARBA" id="ARBA00023125"/>
    </source>
</evidence>
<evidence type="ECO:0000313" key="6">
    <source>
        <dbReference type="Proteomes" id="UP000578352"/>
    </source>
</evidence>
<keyword evidence="3" id="KW-0804">Transcription</keyword>
<reference evidence="5 6" key="1">
    <citation type="submission" date="2020-07" db="EMBL/GenBank/DDBJ databases">
        <title>Sequencing the genomes of 1000 actinobacteria strains.</title>
        <authorList>
            <person name="Klenk H.-P."/>
        </authorList>
    </citation>
    <scope>NUCLEOTIDE SEQUENCE [LARGE SCALE GENOMIC DNA]</scope>
    <source>
        <strain evidence="5 6">DSM 15165</strain>
    </source>
</reference>
<dbReference type="GO" id="GO:0006355">
    <property type="term" value="P:regulation of DNA-templated transcription"/>
    <property type="evidence" value="ECO:0007669"/>
    <property type="project" value="InterPro"/>
</dbReference>
<organism evidence="5 6">
    <name type="scientific">Leifsonia shinshuensis</name>
    <dbReference type="NCBI Taxonomy" id="150026"/>
    <lineage>
        <taxon>Bacteria</taxon>
        <taxon>Bacillati</taxon>
        <taxon>Actinomycetota</taxon>
        <taxon>Actinomycetes</taxon>
        <taxon>Micrococcales</taxon>
        <taxon>Microbacteriaceae</taxon>
        <taxon>Leifsonia</taxon>
    </lineage>
</organism>
<dbReference type="InterPro" id="IPR036388">
    <property type="entry name" value="WH-like_DNA-bd_sf"/>
</dbReference>
<name>A0A853CUI9_9MICO</name>
<sequence length="247" mass="26917">MDLRARILSVSYDVEGVAGTDARISAIAESLDALLPAEHSGWADVGTAPGDVTLVARYGPERPVIVDALKRTADVHPMMLALRRRPLSVDPIRMSDQIELRAWRRHEVYSELFRLMGTTYQLVLPVQPLGAGRMRAWVFNRAHADFGDDELDLARRLQPLLAAVDRVAVAQDQGGGPPPPVARAGLTVREAEILGMLGSGMTATSIAYVSRVSPRTVQKHIEHIYAKLGVHDRVSAALLAADRAVRP</sequence>
<evidence type="ECO:0000313" key="5">
    <source>
        <dbReference type="EMBL" id="NYJ22255.1"/>
    </source>
</evidence>
<dbReference type="RefSeq" id="WP_179604322.1">
    <property type="nucleotide sequence ID" value="NZ_BAABEH010000001.1"/>
</dbReference>
<evidence type="ECO:0000256" key="1">
    <source>
        <dbReference type="ARBA" id="ARBA00023015"/>
    </source>
</evidence>
<keyword evidence="2 5" id="KW-0238">DNA-binding</keyword>
<dbReference type="SMART" id="SM00421">
    <property type="entry name" value="HTH_LUXR"/>
    <property type="match status" value="1"/>
</dbReference>
<dbReference type="Pfam" id="PF00196">
    <property type="entry name" value="GerE"/>
    <property type="match status" value="1"/>
</dbReference>
<dbReference type="PANTHER" id="PTHR44688">
    <property type="entry name" value="DNA-BINDING TRANSCRIPTIONAL ACTIVATOR DEVR_DOSR"/>
    <property type="match status" value="1"/>
</dbReference>
<comment type="caution">
    <text evidence="5">The sequence shown here is derived from an EMBL/GenBank/DDBJ whole genome shotgun (WGS) entry which is preliminary data.</text>
</comment>
<accession>A0A853CUI9</accession>
<proteinExistence type="predicted"/>
<dbReference type="GO" id="GO:0003677">
    <property type="term" value="F:DNA binding"/>
    <property type="evidence" value="ECO:0007669"/>
    <property type="project" value="UniProtKB-KW"/>
</dbReference>
<gene>
    <name evidence="5" type="ORF">HNR13_000542</name>
</gene>
<dbReference type="PRINTS" id="PR00038">
    <property type="entry name" value="HTHLUXR"/>
</dbReference>